<dbReference type="Pfam" id="PF04438">
    <property type="entry name" value="zf-HIT"/>
    <property type="match status" value="1"/>
</dbReference>
<dbReference type="GO" id="GO:0008270">
    <property type="term" value="F:zinc ion binding"/>
    <property type="evidence" value="ECO:0007669"/>
    <property type="project" value="UniProtKB-UniRule"/>
</dbReference>
<feature type="compositionally biased region" description="Acidic residues" evidence="2">
    <location>
        <begin position="98"/>
        <end position="108"/>
    </location>
</feature>
<reference evidence="4" key="1">
    <citation type="submission" date="2016-12" db="EMBL/GenBank/DDBJ databases">
        <title>An insight into the sialome and mialome of the sand fly, Nyssomyia neivai.</title>
        <authorList>
            <person name="Sebastian V."/>
            <person name="Goulart T.M."/>
            <person name="Oliveira W."/>
            <person name="Calvo E."/>
            <person name="Oliveira L.F."/>
            <person name="Pinto M.C."/>
            <person name="Rosselino A.M."/>
            <person name="Ribeiro J.M."/>
        </authorList>
    </citation>
    <scope>NUCLEOTIDE SEQUENCE</scope>
</reference>
<dbReference type="InterPro" id="IPR007529">
    <property type="entry name" value="Znf_HIT"/>
</dbReference>
<evidence type="ECO:0000256" key="1">
    <source>
        <dbReference type="PROSITE-ProRule" id="PRU00453"/>
    </source>
</evidence>
<evidence type="ECO:0000313" key="4">
    <source>
        <dbReference type="EMBL" id="JAV03461.1"/>
    </source>
</evidence>
<evidence type="ECO:0000259" key="3">
    <source>
        <dbReference type="PROSITE" id="PS51083"/>
    </source>
</evidence>
<evidence type="ECO:0000256" key="2">
    <source>
        <dbReference type="SAM" id="MobiDB-lite"/>
    </source>
</evidence>
<name>A0A1L8DAG2_9DIPT</name>
<keyword evidence="1" id="KW-0862">Zinc</keyword>
<keyword evidence="1" id="KW-0863">Zinc-finger</keyword>
<dbReference type="InterPro" id="IPR039646">
    <property type="entry name" value="ZNHIT2"/>
</dbReference>
<organism evidence="4">
    <name type="scientific">Nyssomyia neivai</name>
    <dbReference type="NCBI Taxonomy" id="330878"/>
    <lineage>
        <taxon>Eukaryota</taxon>
        <taxon>Metazoa</taxon>
        <taxon>Ecdysozoa</taxon>
        <taxon>Arthropoda</taxon>
        <taxon>Hexapoda</taxon>
        <taxon>Insecta</taxon>
        <taxon>Pterygota</taxon>
        <taxon>Neoptera</taxon>
        <taxon>Endopterygota</taxon>
        <taxon>Diptera</taxon>
        <taxon>Nematocera</taxon>
        <taxon>Psychodoidea</taxon>
        <taxon>Psychodidae</taxon>
        <taxon>Nyssomyia</taxon>
    </lineage>
</organism>
<protein>
    <submittedName>
        <fullName evidence="4">Putative hit zinc finger family protein</fullName>
    </submittedName>
</protein>
<dbReference type="PANTHER" id="PTHR15555">
    <property type="entry name" value="ZINC FINGER HIT DOMAIN CONTAINING PROTEIN 2 PROTEIN FON -RELATED"/>
    <property type="match status" value="1"/>
</dbReference>
<proteinExistence type="predicted"/>
<dbReference type="CDD" id="cd23024">
    <property type="entry name" value="zf-HIT_ZNHIT2-3"/>
    <property type="match status" value="1"/>
</dbReference>
<keyword evidence="1" id="KW-0479">Metal-binding</keyword>
<dbReference type="PROSITE" id="PS51083">
    <property type="entry name" value="ZF_HIT"/>
    <property type="match status" value="1"/>
</dbReference>
<feature type="region of interest" description="Disordered" evidence="2">
    <location>
        <begin position="85"/>
        <end position="128"/>
    </location>
</feature>
<dbReference type="PANTHER" id="PTHR15555:SF0">
    <property type="entry name" value="ZINC FINGER HIT DOMAIN-CONTAINING PROTEIN 2"/>
    <property type="match status" value="1"/>
</dbReference>
<dbReference type="SUPFAM" id="SSF144232">
    <property type="entry name" value="HIT/MYND zinc finger-like"/>
    <property type="match status" value="1"/>
</dbReference>
<feature type="domain" description="HIT-type" evidence="3">
    <location>
        <begin position="7"/>
        <end position="40"/>
    </location>
</feature>
<sequence>MSCDKQCQLCSKDKAKYSCPRCNILYCSVPCYKSKEHLQCSENFYRKCIEDELAASATSKNDATKKMHDILKRMQDFDGNENIEELFEPPLDGSSGESDLDSDDDTPAADDLASRLNGVDINDPESVWSKLTPQEQREFEALVNAGDVSSIVPLYTPWWMHEKKLIQDATSSEEPHHPEILSDIRNFRDISNKSPAPCVQYNLTNILAAYCFAVRYFNGDFINLAREFSSLLVNISGNIKSNSNYDSDALAIESVVHEARTEGIPIDRDSSRLLKDDVEMIIRQKCDKTAVLAALSDIHRIFLAAKNPKRKIKSSQGVFSKMFVDPDGRSFKEIEQSRIGIYLKKIEFLLAFAKDIL</sequence>
<dbReference type="AlphaFoldDB" id="A0A1L8DAG2"/>
<accession>A0A1L8DAG2</accession>
<dbReference type="EMBL" id="GFDF01010623">
    <property type="protein sequence ID" value="JAV03461.1"/>
    <property type="molecule type" value="Transcribed_RNA"/>
</dbReference>
<dbReference type="Gene3D" id="3.30.60.190">
    <property type="match status" value="1"/>
</dbReference>